<dbReference type="InterPro" id="IPR029753">
    <property type="entry name" value="D-isomer_DH_CS"/>
</dbReference>
<dbReference type="Proteomes" id="UP000011645">
    <property type="component" value="Unassembled WGS sequence"/>
</dbReference>
<reference evidence="7 9" key="2">
    <citation type="journal article" date="2014" name="PLoS Genet.">
        <title>Phylogenetically driven sequencing of extremely halophilic archaea reveals strategies for static and dynamic osmo-response.</title>
        <authorList>
            <person name="Becker E.A."/>
            <person name="Seitzer P.M."/>
            <person name="Tritt A."/>
            <person name="Larsen D."/>
            <person name="Krusor M."/>
            <person name="Yao A.I."/>
            <person name="Wu D."/>
            <person name="Madern D."/>
            <person name="Eisen J.A."/>
            <person name="Darling A.E."/>
            <person name="Facciotti M.T."/>
        </authorList>
    </citation>
    <scope>NUCLEOTIDE SEQUENCE [LARGE SCALE GENOMIC DNA]</scope>
    <source>
        <strain evidence="7">B3</strain>
        <strain evidence="9">DSM 18796 / CECT 7217 / JCM 14584 / KCTC 4019 / B3</strain>
    </source>
</reference>
<evidence type="ECO:0000259" key="4">
    <source>
        <dbReference type="Pfam" id="PF00389"/>
    </source>
</evidence>
<dbReference type="eggNOG" id="arCOG01757">
    <property type="taxonomic scope" value="Archaea"/>
</dbReference>
<dbReference type="PATRIC" id="fig|795797.18.peg.3662"/>
<dbReference type="Proteomes" id="UP000000390">
    <property type="component" value="Plasmid 2"/>
</dbReference>
<dbReference type="OrthoDB" id="162251at2157"/>
<accession>D8JCM1</accession>
<dbReference type="EMBL" id="CP002064">
    <property type="protein sequence ID" value="ADJ17128.1"/>
    <property type="molecule type" value="Genomic_DNA"/>
</dbReference>
<keyword evidence="1 3" id="KW-0560">Oxidoreductase</keyword>
<dbReference type="GeneID" id="9421575"/>
<evidence type="ECO:0000256" key="1">
    <source>
        <dbReference type="ARBA" id="ARBA00023002"/>
    </source>
</evidence>
<dbReference type="PANTHER" id="PTHR43333:SF1">
    <property type="entry name" value="D-ISOMER SPECIFIC 2-HYDROXYACID DEHYDROGENASE NAD-BINDING DOMAIN-CONTAINING PROTEIN"/>
    <property type="match status" value="1"/>
</dbReference>
<protein>
    <submittedName>
        <fullName evidence="6">D-isomer specific 2-hydroxyacid dehydrogenase NAD-binding protein</fullName>
    </submittedName>
</protein>
<evidence type="ECO:0000256" key="3">
    <source>
        <dbReference type="RuleBase" id="RU003719"/>
    </source>
</evidence>
<dbReference type="InterPro" id="IPR054891">
    <property type="entry name" value="Dhydh_Halo"/>
</dbReference>
<keyword evidence="9" id="KW-1185">Reference proteome</keyword>
<reference evidence="6 8" key="1">
    <citation type="journal article" date="2010" name="J. Bacteriol.">
        <title>Complete genome sequence of Halalkalicoccus jeotgali B3(T), an extremely halophilic archaeon.</title>
        <authorList>
            <person name="Roh S.W."/>
            <person name="Nam Y.D."/>
            <person name="Nam S.H."/>
            <person name="Choi S.H."/>
            <person name="Park H.S."/>
            <person name="Bae J.W."/>
        </authorList>
    </citation>
    <scope>NUCLEOTIDE SEQUENCE [LARGE SCALE GENOMIC DNA]</scope>
    <source>
        <strain evidence="6">B3</strain>
        <strain evidence="8">DSM 18796 / CECT 7217 / JCM 14584 / KCTC 4019 / B3</strain>
        <plasmid evidence="8">2</plasmid>
    </source>
</reference>
<dbReference type="GO" id="GO:0051287">
    <property type="term" value="F:NAD binding"/>
    <property type="evidence" value="ECO:0007669"/>
    <property type="project" value="InterPro"/>
</dbReference>
<dbReference type="Pfam" id="PF02826">
    <property type="entry name" value="2-Hacid_dh_C"/>
    <property type="match status" value="1"/>
</dbReference>
<dbReference type="InterPro" id="IPR006140">
    <property type="entry name" value="D-isomer_DH_NAD-bd"/>
</dbReference>
<gene>
    <name evidence="6" type="ordered locus">HacjB3_18943</name>
    <name evidence="7" type="ORF">C497_00480</name>
</gene>
<feature type="domain" description="D-isomer specific 2-hydroxyacid dehydrogenase catalytic" evidence="4">
    <location>
        <begin position="58"/>
        <end position="310"/>
    </location>
</feature>
<dbReference type="SUPFAM" id="SSF52283">
    <property type="entry name" value="Formate/glycerate dehydrogenase catalytic domain-like"/>
    <property type="match status" value="1"/>
</dbReference>
<dbReference type="AlphaFoldDB" id="D8JCM1"/>
<dbReference type="Pfam" id="PF00389">
    <property type="entry name" value="2-Hacid_dh"/>
    <property type="match status" value="1"/>
</dbReference>
<evidence type="ECO:0000313" key="9">
    <source>
        <dbReference type="Proteomes" id="UP000011645"/>
    </source>
</evidence>
<evidence type="ECO:0000313" key="7">
    <source>
        <dbReference type="EMBL" id="ELY41717.1"/>
    </source>
</evidence>
<dbReference type="InterPro" id="IPR036291">
    <property type="entry name" value="NAD(P)-bd_dom_sf"/>
</dbReference>
<organism evidence="6 8">
    <name type="scientific">Halalkalicoccus jeotgali (strain DSM 18796 / CECT 7217 / JCM 14584 / KCTC 4019 / B3)</name>
    <dbReference type="NCBI Taxonomy" id="795797"/>
    <lineage>
        <taxon>Archaea</taxon>
        <taxon>Methanobacteriati</taxon>
        <taxon>Methanobacteriota</taxon>
        <taxon>Stenosarchaea group</taxon>
        <taxon>Halobacteria</taxon>
        <taxon>Halobacteriales</taxon>
        <taxon>Halococcaceae</taxon>
        <taxon>Halalkalicoccus</taxon>
    </lineage>
</organism>
<evidence type="ECO:0000259" key="5">
    <source>
        <dbReference type="Pfam" id="PF02826"/>
    </source>
</evidence>
<keyword evidence="6" id="KW-0614">Plasmid</keyword>
<dbReference type="CDD" id="cd05300">
    <property type="entry name" value="2-Hacid_dh_1"/>
    <property type="match status" value="1"/>
</dbReference>
<dbReference type="SUPFAM" id="SSF51735">
    <property type="entry name" value="NAD(P)-binding Rossmann-fold domains"/>
    <property type="match status" value="1"/>
</dbReference>
<dbReference type="KEGG" id="hje:HacjB3_18943"/>
<feature type="domain" description="D-isomer specific 2-hydroxyacid dehydrogenase NAD-binding" evidence="5">
    <location>
        <begin position="104"/>
        <end position="279"/>
    </location>
</feature>
<dbReference type="PROSITE" id="PS00671">
    <property type="entry name" value="D_2_HYDROXYACID_DH_3"/>
    <property type="match status" value="1"/>
</dbReference>
<dbReference type="GO" id="GO:0016616">
    <property type="term" value="F:oxidoreductase activity, acting on the CH-OH group of donors, NAD or NADP as acceptor"/>
    <property type="evidence" value="ECO:0007669"/>
    <property type="project" value="InterPro"/>
</dbReference>
<dbReference type="RefSeq" id="WP_008413665.1">
    <property type="nucleotide sequence ID" value="NC_014299.1"/>
</dbReference>
<evidence type="ECO:0000313" key="6">
    <source>
        <dbReference type="EMBL" id="ADJ17128.1"/>
    </source>
</evidence>
<evidence type="ECO:0000256" key="2">
    <source>
        <dbReference type="ARBA" id="ARBA00023027"/>
    </source>
</evidence>
<comment type="similarity">
    <text evidence="3">Belongs to the D-isomer specific 2-hydroxyacid dehydrogenase family.</text>
</comment>
<dbReference type="FunFam" id="3.40.50.720:FF:000363">
    <property type="entry name" value="D-isomer specific 2-hydroxyacid dehydrogenase"/>
    <property type="match status" value="1"/>
</dbReference>
<dbReference type="EMBL" id="AOHV01000002">
    <property type="protein sequence ID" value="ELY41717.1"/>
    <property type="molecule type" value="Genomic_DNA"/>
</dbReference>
<proteinExistence type="inferred from homology"/>
<keyword evidence="2" id="KW-0520">NAD</keyword>
<name>D8JCM1_HALJB</name>
<geneLocation type="plasmid" evidence="6 8">
    <name>2</name>
</geneLocation>
<sequence>MSMEISSIAVDESVSTVFPPEQLRDALVDIVDVMIIDAGVDSLEPYDAVVTMAYHDSYLEGVYWIHSIQAGVDRFPFDELREHEVILTNSSGIHGSAVGETVAGYMLSFARRLLPAVKSQTQREWSPPTWDDAYTLADERCCIVGLGTLGRGIVKQASALGLDVIGVRRSGESLNGVRTVYTPDDLHTAIRESKFVVLAVPLVDETHHLMSTEEFAAMRDDAILINVARGPVVDQDALVDALEAGIIGGAALDVFEAEPLPKDSPLWDFEEVLITPHCAGFTEDYYRNVADLVRENLVHIDAGEELINKIV</sequence>
<dbReference type="HOGENOM" id="CLU_019796_1_0_2"/>
<dbReference type="InterPro" id="IPR006139">
    <property type="entry name" value="D-isomer_2_OHA_DH_cat_dom"/>
</dbReference>
<dbReference type="NCBIfam" id="NF041369">
    <property type="entry name" value="Dhydh_Halo"/>
    <property type="match status" value="1"/>
</dbReference>
<dbReference type="PANTHER" id="PTHR43333">
    <property type="entry name" value="2-HACID_DH_C DOMAIN-CONTAINING PROTEIN"/>
    <property type="match status" value="1"/>
</dbReference>
<evidence type="ECO:0000313" key="8">
    <source>
        <dbReference type="Proteomes" id="UP000000390"/>
    </source>
</evidence>
<dbReference type="Gene3D" id="3.40.50.720">
    <property type="entry name" value="NAD(P)-binding Rossmann-like Domain"/>
    <property type="match status" value="2"/>
</dbReference>